<keyword evidence="8" id="KW-1185">Reference proteome</keyword>
<dbReference type="PANTHER" id="PTHR22604">
    <property type="entry name" value="OXIDOREDUCTASES"/>
    <property type="match status" value="1"/>
</dbReference>
<evidence type="ECO:0000256" key="4">
    <source>
        <dbReference type="ARBA" id="ARBA00042988"/>
    </source>
</evidence>
<evidence type="ECO:0000259" key="6">
    <source>
        <dbReference type="Pfam" id="PF01408"/>
    </source>
</evidence>
<gene>
    <name evidence="7" type="ORF">QBC35DRAFT_239263</name>
</gene>
<dbReference type="PANTHER" id="PTHR22604:SF105">
    <property type="entry name" value="TRANS-1,2-DIHYDROBENZENE-1,2-DIOL DEHYDROGENASE"/>
    <property type="match status" value="1"/>
</dbReference>
<evidence type="ECO:0000256" key="2">
    <source>
        <dbReference type="ARBA" id="ARBA00023002"/>
    </source>
</evidence>
<dbReference type="SUPFAM" id="SSF55347">
    <property type="entry name" value="Glyceraldehyde-3-phosphate dehydrogenase-like, C-terminal domain"/>
    <property type="match status" value="1"/>
</dbReference>
<evidence type="ECO:0000256" key="5">
    <source>
        <dbReference type="ARBA" id="ARBA00049233"/>
    </source>
</evidence>
<dbReference type="GO" id="GO:0000166">
    <property type="term" value="F:nucleotide binding"/>
    <property type="evidence" value="ECO:0007669"/>
    <property type="project" value="InterPro"/>
</dbReference>
<evidence type="ECO:0000313" key="7">
    <source>
        <dbReference type="EMBL" id="KAK4187190.1"/>
    </source>
</evidence>
<evidence type="ECO:0000256" key="3">
    <source>
        <dbReference type="ARBA" id="ARBA00038984"/>
    </source>
</evidence>
<comment type="catalytic activity">
    <reaction evidence="5">
        <text>D-xylose + NADP(+) = D-xylono-1,5-lactone + NADPH + H(+)</text>
        <dbReference type="Rhea" id="RHEA:22000"/>
        <dbReference type="ChEBI" id="CHEBI:15378"/>
        <dbReference type="ChEBI" id="CHEBI:15867"/>
        <dbReference type="ChEBI" id="CHEBI:53455"/>
        <dbReference type="ChEBI" id="CHEBI:57783"/>
        <dbReference type="ChEBI" id="CHEBI:58349"/>
        <dbReference type="EC" id="1.1.1.179"/>
    </reaction>
</comment>
<dbReference type="InterPro" id="IPR036291">
    <property type="entry name" value="NAD(P)-bd_dom_sf"/>
</dbReference>
<evidence type="ECO:0000313" key="8">
    <source>
        <dbReference type="Proteomes" id="UP001302126"/>
    </source>
</evidence>
<dbReference type="AlphaFoldDB" id="A0AAN6WTM9"/>
<keyword evidence="2" id="KW-0560">Oxidoreductase</keyword>
<dbReference type="Pfam" id="PF01408">
    <property type="entry name" value="GFO_IDH_MocA"/>
    <property type="match status" value="1"/>
</dbReference>
<dbReference type="GO" id="GO:0047837">
    <property type="term" value="F:D-xylose 1-dehydrogenase (NADP+) activity"/>
    <property type="evidence" value="ECO:0007669"/>
    <property type="project" value="UniProtKB-EC"/>
</dbReference>
<comment type="caution">
    <text evidence="7">The sequence shown here is derived from an EMBL/GenBank/DDBJ whole genome shotgun (WGS) entry which is preliminary data.</text>
</comment>
<organism evidence="7 8">
    <name type="scientific">Podospora australis</name>
    <dbReference type="NCBI Taxonomy" id="1536484"/>
    <lineage>
        <taxon>Eukaryota</taxon>
        <taxon>Fungi</taxon>
        <taxon>Dikarya</taxon>
        <taxon>Ascomycota</taxon>
        <taxon>Pezizomycotina</taxon>
        <taxon>Sordariomycetes</taxon>
        <taxon>Sordariomycetidae</taxon>
        <taxon>Sordariales</taxon>
        <taxon>Podosporaceae</taxon>
        <taxon>Podospora</taxon>
    </lineage>
</organism>
<dbReference type="SUPFAM" id="SSF51735">
    <property type="entry name" value="NAD(P)-binding Rossmann-fold domains"/>
    <property type="match status" value="1"/>
</dbReference>
<reference evidence="7" key="2">
    <citation type="submission" date="2023-05" db="EMBL/GenBank/DDBJ databases">
        <authorList>
            <consortium name="Lawrence Berkeley National Laboratory"/>
            <person name="Steindorff A."/>
            <person name="Hensen N."/>
            <person name="Bonometti L."/>
            <person name="Westerberg I."/>
            <person name="Brannstrom I.O."/>
            <person name="Guillou S."/>
            <person name="Cros-Aarteil S."/>
            <person name="Calhoun S."/>
            <person name="Haridas S."/>
            <person name="Kuo A."/>
            <person name="Mondo S."/>
            <person name="Pangilinan J."/>
            <person name="Riley R."/>
            <person name="Labutti K."/>
            <person name="Andreopoulos B."/>
            <person name="Lipzen A."/>
            <person name="Chen C."/>
            <person name="Yanf M."/>
            <person name="Daum C."/>
            <person name="Ng V."/>
            <person name="Clum A."/>
            <person name="Ohm R."/>
            <person name="Martin F."/>
            <person name="Silar P."/>
            <person name="Natvig D."/>
            <person name="Lalanne C."/>
            <person name="Gautier V."/>
            <person name="Ament-Velasquez S.L."/>
            <person name="Kruys A."/>
            <person name="Hutchinson M.I."/>
            <person name="Powell A.J."/>
            <person name="Barry K."/>
            <person name="Miller A.N."/>
            <person name="Grigoriev I.V."/>
            <person name="Debuchy R."/>
            <person name="Gladieux P."/>
            <person name="Thoren M.H."/>
            <person name="Johannesson H."/>
        </authorList>
    </citation>
    <scope>NUCLEOTIDE SEQUENCE</scope>
    <source>
        <strain evidence="7">PSN309</strain>
    </source>
</reference>
<evidence type="ECO:0000256" key="1">
    <source>
        <dbReference type="ARBA" id="ARBA00010928"/>
    </source>
</evidence>
<protein>
    <recommendedName>
        <fullName evidence="3">D-xylose 1-dehydrogenase (NADP(+), D-xylono-1,5-lactone-forming)</fullName>
        <ecNumber evidence="3">1.1.1.179</ecNumber>
    </recommendedName>
    <alternativeName>
        <fullName evidence="4">D-xylose-NADP dehydrogenase</fullName>
    </alternativeName>
</protein>
<dbReference type="Gene3D" id="3.40.50.720">
    <property type="entry name" value="NAD(P)-binding Rossmann-like Domain"/>
    <property type="match status" value="1"/>
</dbReference>
<sequence>MSSVFGFLQRNWNIFSPPGAAPKAKDALRFGILGAAKIAPMALIAPAALHPEVIIAAVAARDRKKAEAFAKKHSIEKVFDTYQDLLNDPTIDAVYIPLPNGLHFEWALKALAAKKHVLLEKPSVSNLTEGQLLFHSPLLTNSPSSPVLLEAFHYRFHPSWILFLQQLDQPNIAHATATMQIPSVIFTKDDIRFKYNLSGGAMMDTAYTMSVLRGIFGAEAVAAEEVSVKKFEAPLDTLVDYAYSGKWKFPNGGTGEMVGSLQAGMGTVWKKFCVAEVVHKEQVVDTNTEKGEETVKVRKVALVNFIAAGAYHRVDVVDEFVTRKVGDKGKVVKKWVEKETKKAYTLKDVGIEGESKEFWLSYKYQLDALVDRIKGREGTGVWVSGEDSVNQARMVDMAYEKAGMPLRPTSEYRLEVERG</sequence>
<dbReference type="EC" id="1.1.1.179" evidence="3"/>
<comment type="similarity">
    <text evidence="1">Belongs to the Gfo/Idh/MocA family.</text>
</comment>
<name>A0AAN6WTM9_9PEZI</name>
<proteinExistence type="inferred from homology"/>
<dbReference type="InterPro" id="IPR000683">
    <property type="entry name" value="Gfo/Idh/MocA-like_OxRdtase_N"/>
</dbReference>
<dbReference type="Proteomes" id="UP001302126">
    <property type="component" value="Unassembled WGS sequence"/>
</dbReference>
<feature type="domain" description="Gfo/Idh/MocA-like oxidoreductase N-terminal" evidence="6">
    <location>
        <begin position="28"/>
        <end position="133"/>
    </location>
</feature>
<dbReference type="EMBL" id="MU864407">
    <property type="protein sequence ID" value="KAK4187190.1"/>
    <property type="molecule type" value="Genomic_DNA"/>
</dbReference>
<dbReference type="InterPro" id="IPR050984">
    <property type="entry name" value="Gfo/Idh/MocA_domain"/>
</dbReference>
<accession>A0AAN6WTM9</accession>
<reference evidence="7" key="1">
    <citation type="journal article" date="2023" name="Mol. Phylogenet. Evol.">
        <title>Genome-scale phylogeny and comparative genomics of the fungal order Sordariales.</title>
        <authorList>
            <person name="Hensen N."/>
            <person name="Bonometti L."/>
            <person name="Westerberg I."/>
            <person name="Brannstrom I.O."/>
            <person name="Guillou S."/>
            <person name="Cros-Aarteil S."/>
            <person name="Calhoun S."/>
            <person name="Haridas S."/>
            <person name="Kuo A."/>
            <person name="Mondo S."/>
            <person name="Pangilinan J."/>
            <person name="Riley R."/>
            <person name="LaButti K."/>
            <person name="Andreopoulos B."/>
            <person name="Lipzen A."/>
            <person name="Chen C."/>
            <person name="Yan M."/>
            <person name="Daum C."/>
            <person name="Ng V."/>
            <person name="Clum A."/>
            <person name="Steindorff A."/>
            <person name="Ohm R.A."/>
            <person name="Martin F."/>
            <person name="Silar P."/>
            <person name="Natvig D.O."/>
            <person name="Lalanne C."/>
            <person name="Gautier V."/>
            <person name="Ament-Velasquez S.L."/>
            <person name="Kruys A."/>
            <person name="Hutchinson M.I."/>
            <person name="Powell A.J."/>
            <person name="Barry K."/>
            <person name="Miller A.N."/>
            <person name="Grigoriev I.V."/>
            <person name="Debuchy R."/>
            <person name="Gladieux P."/>
            <person name="Hiltunen Thoren M."/>
            <person name="Johannesson H."/>
        </authorList>
    </citation>
    <scope>NUCLEOTIDE SEQUENCE</scope>
    <source>
        <strain evidence="7">PSN309</strain>
    </source>
</reference>
<dbReference type="Gene3D" id="3.30.360.10">
    <property type="entry name" value="Dihydrodipicolinate Reductase, domain 2"/>
    <property type="match status" value="1"/>
</dbReference>